<organism evidence="2 3">
    <name type="scientific">Pseudolysinimonas kribbensis</name>
    <dbReference type="NCBI Taxonomy" id="433641"/>
    <lineage>
        <taxon>Bacteria</taxon>
        <taxon>Bacillati</taxon>
        <taxon>Actinomycetota</taxon>
        <taxon>Actinomycetes</taxon>
        <taxon>Micrococcales</taxon>
        <taxon>Microbacteriaceae</taxon>
        <taxon>Pseudolysinimonas</taxon>
    </lineage>
</organism>
<feature type="compositionally biased region" description="Pro residues" evidence="1">
    <location>
        <begin position="155"/>
        <end position="165"/>
    </location>
</feature>
<keyword evidence="3" id="KW-1185">Reference proteome</keyword>
<reference evidence="3" key="1">
    <citation type="journal article" date="2019" name="Int. J. Syst. Evol. Microbiol.">
        <title>The Global Catalogue of Microorganisms (GCM) 10K type strain sequencing project: providing services to taxonomists for standard genome sequencing and annotation.</title>
        <authorList>
            <consortium name="The Broad Institute Genomics Platform"/>
            <consortium name="The Broad Institute Genome Sequencing Center for Infectious Disease"/>
            <person name="Wu L."/>
            <person name="Ma J."/>
        </authorList>
    </citation>
    <scope>NUCLEOTIDE SEQUENCE [LARGE SCALE GENOMIC DNA]</scope>
    <source>
        <strain evidence="3">NBRC 108894</strain>
    </source>
</reference>
<dbReference type="EMBL" id="BSVB01000001">
    <property type="protein sequence ID" value="GMA95830.1"/>
    <property type="molecule type" value="Genomic_DNA"/>
</dbReference>
<dbReference type="RefSeq" id="WP_284254528.1">
    <property type="nucleotide sequence ID" value="NZ_BSVB01000001.1"/>
</dbReference>
<evidence type="ECO:0000256" key="1">
    <source>
        <dbReference type="SAM" id="MobiDB-lite"/>
    </source>
</evidence>
<evidence type="ECO:0000313" key="2">
    <source>
        <dbReference type="EMBL" id="GMA95830.1"/>
    </source>
</evidence>
<feature type="compositionally biased region" description="Low complexity" evidence="1">
    <location>
        <begin position="166"/>
        <end position="178"/>
    </location>
</feature>
<accession>A0ABQ6KA59</accession>
<gene>
    <name evidence="2" type="ORF">GCM10025881_26540</name>
</gene>
<dbReference type="Proteomes" id="UP001157034">
    <property type="component" value="Unassembled WGS sequence"/>
</dbReference>
<evidence type="ECO:0000313" key="3">
    <source>
        <dbReference type="Proteomes" id="UP001157034"/>
    </source>
</evidence>
<feature type="region of interest" description="Disordered" evidence="1">
    <location>
        <begin position="145"/>
        <end position="184"/>
    </location>
</feature>
<evidence type="ECO:0008006" key="4">
    <source>
        <dbReference type="Google" id="ProtNLM"/>
    </source>
</evidence>
<proteinExistence type="predicted"/>
<protein>
    <recommendedName>
        <fullName evidence="4">DNA modification methylase</fullName>
    </recommendedName>
</protein>
<sequence length="184" mass="19069">MKARAFASIVTAGLVVAGIAGCTFVTPIATKEINDVTDGVNVTVGDVKLLNTLVITKNGQNGNLVAQAYNGSDERVTLSIQYDVDGRHTKKVTLAPGKATDLGYGSKGQVFLPDIATDAGGLLALYVQYGSEPGKQITVPVLTNRQGEYQKLDPTTPPKPTPTPTMTPLSGATESPAPSSSPTP</sequence>
<comment type="caution">
    <text evidence="2">The sequence shown here is derived from an EMBL/GenBank/DDBJ whole genome shotgun (WGS) entry which is preliminary data.</text>
</comment>
<dbReference type="PROSITE" id="PS51257">
    <property type="entry name" value="PROKAR_LIPOPROTEIN"/>
    <property type="match status" value="1"/>
</dbReference>
<name>A0ABQ6KA59_9MICO</name>